<dbReference type="Proteomes" id="UP000050320">
    <property type="component" value="Unassembled WGS sequence"/>
</dbReference>
<keyword evidence="1" id="KW-0472">Membrane</keyword>
<protein>
    <submittedName>
        <fullName evidence="2">Uncharacterized protein</fullName>
    </submittedName>
</protein>
<keyword evidence="3" id="KW-1185">Reference proteome</keyword>
<keyword evidence="1" id="KW-0812">Transmembrane</keyword>
<evidence type="ECO:0000313" key="2">
    <source>
        <dbReference type="EMBL" id="KQB34745.1"/>
    </source>
</evidence>
<dbReference type="AlphaFoldDB" id="A0A0Q0WGY6"/>
<evidence type="ECO:0000256" key="1">
    <source>
        <dbReference type="SAM" id="Phobius"/>
    </source>
</evidence>
<reference evidence="2 3" key="1">
    <citation type="submission" date="2015-09" db="EMBL/GenBank/DDBJ databases">
        <title>Heavy metals and arsenic resistance mechanisms in polyextremophilic archaea of the family Ferroplasmaceae.</title>
        <authorList>
            <person name="Bulaev A.G."/>
            <person name="Kanygina A.V."/>
        </authorList>
    </citation>
    <scope>NUCLEOTIDE SEQUENCE [LARGE SCALE GENOMIC DNA]</scope>
    <source>
        <strain evidence="2 3">VT</strain>
    </source>
</reference>
<keyword evidence="1" id="KW-1133">Transmembrane helix</keyword>
<accession>A0A0Q0WGY6</accession>
<sequence length="191" mass="21485">MITMNWKVIGVIFIVLTVIFAGVLIAVMYTDGSTIAHDNKEIKNLSTTEVDSMAMNHWNQIAIENQSLIMKQYASNATLYWIGGPLNGVYHGYSSINTTWGKFFGMWSAVWFYASTNTTNNPVITVHGNYVNVTSNFLQFVLLNNTGVPFYINTTYSLEYENMSPHSTTPHFEIISETFKIIGKGGLKEIE</sequence>
<dbReference type="EMBL" id="LKBG01000221">
    <property type="protein sequence ID" value="KQB34745.1"/>
    <property type="molecule type" value="Genomic_DNA"/>
</dbReference>
<feature type="transmembrane region" description="Helical" evidence="1">
    <location>
        <begin position="6"/>
        <end position="30"/>
    </location>
</feature>
<proteinExistence type="predicted"/>
<gene>
    <name evidence="2" type="ORF">AOG54_03760</name>
</gene>
<name>A0A0Q0WGY6_9ARCH</name>
<organism evidence="2 3">
    <name type="scientific">Acidiplasma aeolicum</name>
    <dbReference type="NCBI Taxonomy" id="507754"/>
    <lineage>
        <taxon>Archaea</taxon>
        <taxon>Methanobacteriati</taxon>
        <taxon>Thermoplasmatota</taxon>
        <taxon>Thermoplasmata</taxon>
        <taxon>Thermoplasmatales</taxon>
        <taxon>Ferroplasmaceae</taxon>
        <taxon>Acidiplasma</taxon>
    </lineage>
</organism>
<comment type="caution">
    <text evidence="2">The sequence shown here is derived from an EMBL/GenBank/DDBJ whole genome shotgun (WGS) entry which is preliminary data.</text>
</comment>
<evidence type="ECO:0000313" key="3">
    <source>
        <dbReference type="Proteomes" id="UP000050320"/>
    </source>
</evidence>